<dbReference type="Pfam" id="PF12511">
    <property type="entry name" value="DUF3716"/>
    <property type="match status" value="1"/>
</dbReference>
<dbReference type="EMBL" id="NJES01000213">
    <property type="protein sequence ID" value="PHH75498.1"/>
    <property type="molecule type" value="Genomic_DNA"/>
</dbReference>
<organism evidence="2 3">
    <name type="scientific">Ophiocordyceps camponoti-rufipedis</name>
    <dbReference type="NCBI Taxonomy" id="2004952"/>
    <lineage>
        <taxon>Eukaryota</taxon>
        <taxon>Fungi</taxon>
        <taxon>Dikarya</taxon>
        <taxon>Ascomycota</taxon>
        <taxon>Pezizomycotina</taxon>
        <taxon>Sordariomycetes</taxon>
        <taxon>Hypocreomycetidae</taxon>
        <taxon>Hypocreales</taxon>
        <taxon>Ophiocordycipitaceae</taxon>
        <taxon>Ophiocordyceps</taxon>
    </lineage>
</organism>
<name>A0A2C5YBP7_9HYPO</name>
<comment type="caution">
    <text evidence="2">The sequence shown here is derived from an EMBL/GenBank/DDBJ whole genome shotgun (WGS) entry which is preliminary data.</text>
</comment>
<protein>
    <submittedName>
        <fullName evidence="2">Uncharacterized protein</fullName>
    </submittedName>
</protein>
<feature type="compositionally biased region" description="Polar residues" evidence="1">
    <location>
        <begin position="56"/>
        <end position="74"/>
    </location>
</feature>
<dbReference type="OrthoDB" id="4174112at2759"/>
<feature type="region of interest" description="Disordered" evidence="1">
    <location>
        <begin position="398"/>
        <end position="492"/>
    </location>
</feature>
<feature type="compositionally biased region" description="Basic and acidic residues" evidence="1">
    <location>
        <begin position="1"/>
        <end position="11"/>
    </location>
</feature>
<evidence type="ECO:0000256" key="1">
    <source>
        <dbReference type="SAM" id="MobiDB-lite"/>
    </source>
</evidence>
<feature type="compositionally biased region" description="Low complexity" evidence="1">
    <location>
        <begin position="16"/>
        <end position="37"/>
    </location>
</feature>
<feature type="compositionally biased region" description="Basic and acidic residues" evidence="1">
    <location>
        <begin position="398"/>
        <end position="415"/>
    </location>
</feature>
<evidence type="ECO:0000313" key="3">
    <source>
        <dbReference type="Proteomes" id="UP000226431"/>
    </source>
</evidence>
<feature type="compositionally biased region" description="Low complexity" evidence="1">
    <location>
        <begin position="127"/>
        <end position="147"/>
    </location>
</feature>
<feature type="region of interest" description="Disordered" evidence="1">
    <location>
        <begin position="1"/>
        <end position="94"/>
    </location>
</feature>
<sequence length="586" mass="64313">MTFGNDDKGVDPQRGSLNPPSSLPLQLPQAQTPNPQQGAQVAPQLQHPPGWPGYQYVQTALPASQQSLGNNSQHGYLAGPSSGSPVDNGYNLGESQYTVNTNALTTASSPPPAENDAVPAVDPALWQSYNPLQNPQSQSQQPGFSASAPPPVLGVGQEHAAQGHDDAADFNRLRHLLQDNQTLPEHQSQPYNQQQPQLGHQHLAHQQPQLQALHQPQQVYQQPQQVYQQPQQVYQQPQPVYQQVQQPVQQQFQQQVQQQVQQPIQPVQQQVQAVQQQFHPAQQALLQQDAGLEATGGETARAAYGGHVRISSAFCRHLAALPASRTVTQRKPDQPLNLARRSNVEALLGYVVGESAAPTCRNCVKGHGPWTQCVVLPGQLQGACTNCWFNASGSRWDKKLRQQQEQEAREAREAEQAQQAQDQQAHQAQDQQAHQAQDQQADQEQQQVDQQTQQKSPTPPSSSTSGRTPSRSPSRSPRINNNNNNRRIANDLIPGSDAHTRLTDAVLLTNAARLADATDRALRRGLNASPRPSVHRRLLARVEAAAEELGLRIAELEDFTRSPEGQRAIRNARREAAVAAATRRAQ</sequence>
<feature type="compositionally biased region" description="Low complexity" evidence="1">
    <location>
        <begin position="416"/>
        <end position="487"/>
    </location>
</feature>
<feature type="region of interest" description="Disordered" evidence="1">
    <location>
        <begin position="185"/>
        <end position="214"/>
    </location>
</feature>
<reference evidence="2 3" key="1">
    <citation type="submission" date="2017-06" db="EMBL/GenBank/DDBJ databases">
        <title>Ant-infecting Ophiocordyceps genomes reveal a high diversity of potential behavioral manipulation genes and a possible major role for enterotoxins.</title>
        <authorList>
            <person name="De Bekker C."/>
            <person name="Evans H.C."/>
            <person name="Brachmann A."/>
            <person name="Hughes D.P."/>
        </authorList>
    </citation>
    <scope>NUCLEOTIDE SEQUENCE [LARGE SCALE GENOMIC DNA]</scope>
    <source>
        <strain evidence="2 3">Map16</strain>
    </source>
</reference>
<proteinExistence type="predicted"/>
<dbReference type="InterPro" id="IPR022190">
    <property type="entry name" value="DUF3716"/>
</dbReference>
<accession>A0A2C5YBP7</accession>
<dbReference type="Proteomes" id="UP000226431">
    <property type="component" value="Unassembled WGS sequence"/>
</dbReference>
<keyword evidence="3" id="KW-1185">Reference proteome</keyword>
<dbReference type="AlphaFoldDB" id="A0A2C5YBP7"/>
<gene>
    <name evidence="2" type="ORF">CDD80_2332</name>
</gene>
<feature type="compositionally biased region" description="Low complexity" evidence="1">
    <location>
        <begin position="189"/>
        <end position="214"/>
    </location>
</feature>
<feature type="region of interest" description="Disordered" evidence="1">
    <location>
        <begin position="127"/>
        <end position="163"/>
    </location>
</feature>
<evidence type="ECO:0000313" key="2">
    <source>
        <dbReference type="EMBL" id="PHH75498.1"/>
    </source>
</evidence>
<dbReference type="STRING" id="2004952.A0A2C5YBP7"/>